<feature type="signal peptide" evidence="2">
    <location>
        <begin position="1"/>
        <end position="19"/>
    </location>
</feature>
<feature type="region of interest" description="Disordered" evidence="1">
    <location>
        <begin position="503"/>
        <end position="542"/>
    </location>
</feature>
<feature type="chain" id="PRO_5040405863" evidence="2">
    <location>
        <begin position="20"/>
        <end position="908"/>
    </location>
</feature>
<comment type="caution">
    <text evidence="3">The sequence shown here is derived from an EMBL/GenBank/DDBJ whole genome shotgun (WGS) entry which is preliminary data.</text>
</comment>
<feature type="region of interest" description="Disordered" evidence="1">
    <location>
        <begin position="245"/>
        <end position="290"/>
    </location>
</feature>
<feature type="compositionally biased region" description="Low complexity" evidence="1">
    <location>
        <begin position="514"/>
        <end position="528"/>
    </location>
</feature>
<gene>
    <name evidence="3" type="ORF">KVV02_000758</name>
</gene>
<evidence type="ECO:0000313" key="4">
    <source>
        <dbReference type="Proteomes" id="UP000717515"/>
    </source>
</evidence>
<feature type="region of interest" description="Disordered" evidence="1">
    <location>
        <begin position="867"/>
        <end position="908"/>
    </location>
</feature>
<feature type="compositionally biased region" description="Basic and acidic residues" evidence="1">
    <location>
        <begin position="319"/>
        <end position="330"/>
    </location>
</feature>
<dbReference type="InterPro" id="IPR036790">
    <property type="entry name" value="Frizzled_dom_sf"/>
</dbReference>
<accession>A0A9P8CZX8</accession>
<name>A0A9P8CZX8_MORAP</name>
<feature type="compositionally biased region" description="Basic residues" evidence="1">
    <location>
        <begin position="893"/>
        <end position="908"/>
    </location>
</feature>
<feature type="compositionally biased region" description="Basic and acidic residues" evidence="1">
    <location>
        <begin position="407"/>
        <end position="425"/>
    </location>
</feature>
<evidence type="ECO:0000256" key="2">
    <source>
        <dbReference type="SAM" id="SignalP"/>
    </source>
</evidence>
<reference evidence="3" key="1">
    <citation type="submission" date="2021-07" db="EMBL/GenBank/DDBJ databases">
        <title>Draft genome of Mortierella alpina, strain LL118, isolated from an aspen leaf litter sample.</title>
        <authorList>
            <person name="Yang S."/>
            <person name="Vinatzer B.A."/>
        </authorList>
    </citation>
    <scope>NUCLEOTIDE SEQUENCE</scope>
    <source>
        <strain evidence="3">LL118</strain>
    </source>
</reference>
<feature type="region of interest" description="Disordered" evidence="1">
    <location>
        <begin position="624"/>
        <end position="666"/>
    </location>
</feature>
<feature type="compositionally biased region" description="Low complexity" evidence="1">
    <location>
        <begin position="277"/>
        <end position="289"/>
    </location>
</feature>
<dbReference type="Proteomes" id="UP000717515">
    <property type="component" value="Unassembled WGS sequence"/>
</dbReference>
<feature type="region of interest" description="Disordered" evidence="1">
    <location>
        <begin position="400"/>
        <end position="481"/>
    </location>
</feature>
<dbReference type="SUPFAM" id="SSF63501">
    <property type="entry name" value="Frizzled cysteine-rich domain"/>
    <property type="match status" value="1"/>
</dbReference>
<feature type="compositionally biased region" description="Low complexity" evidence="1">
    <location>
        <begin position="875"/>
        <end position="885"/>
    </location>
</feature>
<sequence>MKALFTLSALTVASIGAAASATDDAIAPSACRSLGRASRLCPSLEYLTSVQDISAAENSLEAMPVAQSALSATCLTALQDALCLLEFTKCEPQLDKSVPVCWSVRDHVARTCYDSLEPLHLSSTSGADTRPLTLAHIQESLFSNAYNERWAASALEEPLCVSFKDQGSESASIDDIHVIDDLVENNLNQAQDLAEEERWLRVQSAADLNADQGELFAFSTEDAALEEEEVKLQAEVVMATFQARSLSRRDRGKQQHHHHKQQQQHTHPHAKRSNGIAVDPASPANAAKAAEVHIRADNTPEQAVYTVNKDEASAVESVGNKESKVMDDQQRVMAETGSQSTEAKAGQPGDKDAAADPAGKGQEEAAHPRKGTILLAAIPILLVMGAIAGFTAYRRYYENSFNQGGRNDTRDDASGDEYHRRDVPNRKSSPIHFDRTFMNMMHSPPPTATYLHDPENSSRHHSPSANNMKRPPPSAGSHGKTRFQELSRSYDFGAFRTIKNALTRSNNNSRDSALDQASSSGSNSSLQGKTAPQAFGAGGHSIAKIGSHPGLTVLERQQLQQQYGAGGTSGASSNSGSASKFFDVKTLDVPQEHTIIWGQYSANDDTIYHQDAASAVASNLARRSGSSNSLAGSKYSHHHQQSSGHHRDMDSDSIGDCLSPESPTMTREELMRRRDLFAEGYSFGSDGSGSDDVNSGTDLLFDARDHLFDLSVEKETVLRDEEMDMILSMEKEESPYMFDDYNTMNPNPYEPKVLNRHIVEHVLIQKSAVVDDAVMDEKKALEAENKAMAATASAVVEETVAVDPEVTHVLGGDSPDWNSSSSHLERDGLVEQVMAKQAFGQVRSALGSLQRGIDNAGLIAADVVDPHEWEEEPRSSATAATATKGAGQGAGQGKKKGNKSKAKKGRKH</sequence>
<feature type="region of interest" description="Disordered" evidence="1">
    <location>
        <begin position="314"/>
        <end position="367"/>
    </location>
</feature>
<dbReference type="EMBL" id="JAIFTL010000027">
    <property type="protein sequence ID" value="KAG9326047.1"/>
    <property type="molecule type" value="Genomic_DNA"/>
</dbReference>
<evidence type="ECO:0000313" key="3">
    <source>
        <dbReference type="EMBL" id="KAG9326047.1"/>
    </source>
</evidence>
<evidence type="ECO:0000256" key="1">
    <source>
        <dbReference type="SAM" id="MobiDB-lite"/>
    </source>
</evidence>
<protein>
    <submittedName>
        <fullName evidence="3">Uncharacterized protein</fullName>
    </submittedName>
</protein>
<keyword evidence="2" id="KW-0732">Signal</keyword>
<feature type="compositionally biased region" description="Basic residues" evidence="1">
    <location>
        <begin position="254"/>
        <end position="272"/>
    </location>
</feature>
<dbReference type="Gene3D" id="1.10.2000.10">
    <property type="entry name" value="Frizzled cysteine-rich domain"/>
    <property type="match status" value="1"/>
</dbReference>
<proteinExistence type="predicted"/>
<organism evidence="3 4">
    <name type="scientific">Mortierella alpina</name>
    <name type="common">Oleaginous fungus</name>
    <name type="synonym">Mortierella renispora</name>
    <dbReference type="NCBI Taxonomy" id="64518"/>
    <lineage>
        <taxon>Eukaryota</taxon>
        <taxon>Fungi</taxon>
        <taxon>Fungi incertae sedis</taxon>
        <taxon>Mucoromycota</taxon>
        <taxon>Mortierellomycotina</taxon>
        <taxon>Mortierellomycetes</taxon>
        <taxon>Mortierellales</taxon>
        <taxon>Mortierellaceae</taxon>
        <taxon>Mortierella</taxon>
    </lineage>
</organism>
<dbReference type="AlphaFoldDB" id="A0A9P8CZX8"/>